<feature type="active site" description="Nucleophile" evidence="2">
    <location>
        <position position="203"/>
    </location>
</feature>
<dbReference type="PANTHER" id="PTHR10188:SF6">
    <property type="entry name" value="N(4)-(BETA-N-ACETYLGLUCOSAMINYL)-L-ASPARAGINASE"/>
    <property type="match status" value="1"/>
</dbReference>
<dbReference type="InterPro" id="IPR000246">
    <property type="entry name" value="Peptidase_T2"/>
</dbReference>
<accession>A0A0T6AVE3</accession>
<dbReference type="Pfam" id="PF01112">
    <property type="entry name" value="Asparaginase_2"/>
    <property type="match status" value="1"/>
</dbReference>
<dbReference type="GO" id="GO:0003948">
    <property type="term" value="F:N4-(beta-N-acetylglucosaminyl)-L-asparaginase activity"/>
    <property type="evidence" value="ECO:0007669"/>
    <property type="project" value="TreeGrafter"/>
</dbReference>
<evidence type="ECO:0000313" key="6">
    <source>
        <dbReference type="EMBL" id="KRT79030.1"/>
    </source>
</evidence>
<feature type="signal peptide" evidence="5">
    <location>
        <begin position="1"/>
        <end position="21"/>
    </location>
</feature>
<protein>
    <recommendedName>
        <fullName evidence="8">Asparaginase</fullName>
    </recommendedName>
</protein>
<evidence type="ECO:0000256" key="4">
    <source>
        <dbReference type="PIRSR" id="PIRSR600246-3"/>
    </source>
</evidence>
<feature type="binding site" evidence="3">
    <location>
        <begin position="254"/>
        <end position="257"/>
    </location>
    <ligand>
        <name>substrate</name>
    </ligand>
</feature>
<evidence type="ECO:0000256" key="5">
    <source>
        <dbReference type="SAM" id="SignalP"/>
    </source>
</evidence>
<feature type="site" description="Cleavage; by autolysis" evidence="4">
    <location>
        <begin position="202"/>
        <end position="203"/>
    </location>
</feature>
<dbReference type="Proteomes" id="UP000051574">
    <property type="component" value="Unassembled WGS sequence"/>
</dbReference>
<feature type="chain" id="PRO_5006668155" description="Asparaginase" evidence="5">
    <location>
        <begin position="22"/>
        <end position="266"/>
    </location>
</feature>
<dbReference type="EMBL" id="LJIG01022727">
    <property type="protein sequence ID" value="KRT79030.1"/>
    <property type="molecule type" value="Genomic_DNA"/>
</dbReference>
<evidence type="ECO:0000256" key="1">
    <source>
        <dbReference type="ARBA" id="ARBA00010872"/>
    </source>
</evidence>
<name>A0A0T6AVE3_9SCAR</name>
<dbReference type="AlphaFoldDB" id="A0A0T6AVE3"/>
<evidence type="ECO:0000256" key="2">
    <source>
        <dbReference type="PIRSR" id="PIRSR600246-1"/>
    </source>
</evidence>
<evidence type="ECO:0008006" key="8">
    <source>
        <dbReference type="Google" id="ProtNLM"/>
    </source>
</evidence>
<evidence type="ECO:0000256" key="3">
    <source>
        <dbReference type="PIRSR" id="PIRSR600246-2"/>
    </source>
</evidence>
<dbReference type="PANTHER" id="PTHR10188">
    <property type="entry name" value="L-ASPARAGINASE"/>
    <property type="match status" value="1"/>
</dbReference>
<proteinExistence type="inferred from homology"/>
<dbReference type="Gene3D" id="3.60.20.30">
    <property type="entry name" value="(Glycosyl)asparaginase"/>
    <property type="match status" value="1"/>
</dbReference>
<dbReference type="InterPro" id="IPR029055">
    <property type="entry name" value="Ntn_hydrolases_N"/>
</dbReference>
<comment type="similarity">
    <text evidence="1">Belongs to the Ntn-hydrolase family.</text>
</comment>
<comment type="caution">
    <text evidence="6">The sequence shown here is derived from an EMBL/GenBank/DDBJ whole genome shotgun (WGS) entry which is preliminary data.</text>
</comment>
<keyword evidence="5" id="KW-0732">Signal</keyword>
<organism evidence="6 7">
    <name type="scientific">Oryctes borbonicus</name>
    <dbReference type="NCBI Taxonomy" id="1629725"/>
    <lineage>
        <taxon>Eukaryota</taxon>
        <taxon>Metazoa</taxon>
        <taxon>Ecdysozoa</taxon>
        <taxon>Arthropoda</taxon>
        <taxon>Hexapoda</taxon>
        <taxon>Insecta</taxon>
        <taxon>Pterygota</taxon>
        <taxon>Neoptera</taxon>
        <taxon>Endopterygota</taxon>
        <taxon>Coleoptera</taxon>
        <taxon>Polyphaga</taxon>
        <taxon>Scarabaeiformia</taxon>
        <taxon>Scarabaeidae</taxon>
        <taxon>Dynastinae</taxon>
        <taxon>Oryctes</taxon>
    </lineage>
</organism>
<dbReference type="SUPFAM" id="SSF56235">
    <property type="entry name" value="N-terminal nucleophile aminohydrolases (Ntn hydrolases)"/>
    <property type="match status" value="1"/>
</dbReference>
<evidence type="ECO:0000313" key="7">
    <source>
        <dbReference type="Proteomes" id="UP000051574"/>
    </source>
</evidence>
<reference evidence="6 7" key="1">
    <citation type="submission" date="2015-09" db="EMBL/GenBank/DDBJ databases">
        <title>Draft genome of the scarab beetle Oryctes borbonicus.</title>
        <authorList>
            <person name="Meyer J.M."/>
            <person name="Markov G.V."/>
            <person name="Baskaran P."/>
            <person name="Herrmann M."/>
            <person name="Sommer R.J."/>
            <person name="Roedelsperger C."/>
        </authorList>
    </citation>
    <scope>NUCLEOTIDE SEQUENCE [LARGE SCALE GENOMIC DNA]</scope>
    <source>
        <strain evidence="6">OB123</strain>
        <tissue evidence="6">Whole animal</tissue>
    </source>
</reference>
<sequence>MTTFSYFFIFSLIFLANYCDGRLVINTWRFPQAAEAGWSTLLSTNGAVDALEAGCSYCEATQCGLSVGFGGSPDESGETTLDSLIFDGRTMDAGAVGDLRRIKSAMSVARHVLEHTKHTLIAGDQATEFAVSMGFTEESLITEVSTQIWANWTQNNCQPNFWRNVEPDPATSCGPYLPIRSRNIDYNRQKDSGHIDVKINHDTIGMVVLDGNNNFAAGTSTNGLRYKIPGRVGDSPIPGAGAYADNAAGAACATGNGDIMMRFLPR</sequence>
<dbReference type="CDD" id="cd04513">
    <property type="entry name" value="Glycosylasparaginase"/>
    <property type="match status" value="1"/>
</dbReference>
<dbReference type="OrthoDB" id="188713at2759"/>
<feature type="binding site" evidence="3">
    <location>
        <begin position="231"/>
        <end position="234"/>
    </location>
    <ligand>
        <name>substrate</name>
    </ligand>
</feature>
<gene>
    <name evidence="6" type="ORF">AMK59_7565</name>
</gene>
<dbReference type="GO" id="GO:0005764">
    <property type="term" value="C:lysosome"/>
    <property type="evidence" value="ECO:0007669"/>
    <property type="project" value="TreeGrafter"/>
</dbReference>
<keyword evidence="7" id="KW-1185">Reference proteome</keyword>